<dbReference type="PANTHER" id="PTHR43762:SF1">
    <property type="entry name" value="D-ARABINONO-1,4-LACTONE OXIDASE"/>
    <property type="match status" value="1"/>
</dbReference>
<proteinExistence type="predicted"/>
<dbReference type="SUPFAM" id="SSF56176">
    <property type="entry name" value="FAD-binding/transporter-associated domain-like"/>
    <property type="match status" value="1"/>
</dbReference>
<dbReference type="InterPro" id="IPR016167">
    <property type="entry name" value="FAD-bd_PCMH_sub1"/>
</dbReference>
<dbReference type="InterPro" id="IPR007173">
    <property type="entry name" value="ALO_C"/>
</dbReference>
<accession>A0ABQ3RF68</accession>
<keyword evidence="4" id="KW-1185">Reference proteome</keyword>
<dbReference type="RefSeq" id="WP_189990308.1">
    <property type="nucleotide sequence ID" value="NZ_BNCB01000002.1"/>
</dbReference>
<dbReference type="InterPro" id="IPR016166">
    <property type="entry name" value="FAD-bd_PCMH"/>
</dbReference>
<keyword evidence="1" id="KW-0560">Oxidoreductase</keyword>
<dbReference type="Pfam" id="PF01565">
    <property type="entry name" value="FAD_binding_4"/>
    <property type="match status" value="1"/>
</dbReference>
<dbReference type="PROSITE" id="PS51387">
    <property type="entry name" value="FAD_PCMH"/>
    <property type="match status" value="1"/>
</dbReference>
<evidence type="ECO:0000313" key="4">
    <source>
        <dbReference type="Proteomes" id="UP000646738"/>
    </source>
</evidence>
<dbReference type="Pfam" id="PF04030">
    <property type="entry name" value="ALO"/>
    <property type="match status" value="1"/>
</dbReference>
<gene>
    <name evidence="3" type="primary">xyoA</name>
    <name evidence="3" type="ORF">Srubr_43550</name>
</gene>
<dbReference type="InterPro" id="IPR010031">
    <property type="entry name" value="FAD_lactone_oxidase-like"/>
</dbReference>
<dbReference type="InterPro" id="IPR006094">
    <property type="entry name" value="Oxid_FAD_bind_N"/>
</dbReference>
<sequence length="417" mass="44640">MTDVTETVANWARSITYTVKEFHRPRSVGALRAVVAGSSKVRVLGSGHSFNRIADPGEEGVLVSIAGLPPVIDVDTAARTVRVSGGVRYAELAQAVHDRGLALPNMASLPHISVAGSVATGTHGSGVGNAPLAVAVREVELLTADGSTVSIGRGDARFDGAVTSLGALGVVTALTLDLEPAYEVEQYVFTELPLEGLDFEAVAGAAYSVSLFTDWRRPGFRQVWVKRRTDQPAVDFPWAEPATEALHPVPGMPAANCTRQSGVPGPWHERLPHFRAEFTPSSGEEIQSEYLLPRASAPAALHAVDAVRETVAGVLQTCEVRTIAADAQWLSPAHARDSVALHFTWVRDESAVLPAVRRLEEALAPFDPRPHWGKVFGIPAADLRDRYARLADFRALARALDPAGTFTNGFVRDLFGE</sequence>
<dbReference type="Gene3D" id="3.30.70.2520">
    <property type="match status" value="1"/>
</dbReference>
<evidence type="ECO:0000259" key="2">
    <source>
        <dbReference type="PROSITE" id="PS51387"/>
    </source>
</evidence>
<dbReference type="Gene3D" id="3.30.43.10">
    <property type="entry name" value="Uridine Diphospho-n-acetylenolpyruvylglucosamine Reductase, domain 2"/>
    <property type="match status" value="1"/>
</dbReference>
<dbReference type="InterPro" id="IPR036318">
    <property type="entry name" value="FAD-bd_PCMH-like_sf"/>
</dbReference>
<evidence type="ECO:0000256" key="1">
    <source>
        <dbReference type="ARBA" id="ARBA00023002"/>
    </source>
</evidence>
<dbReference type="Gene3D" id="3.30.465.10">
    <property type="match status" value="1"/>
</dbReference>
<organism evidence="3 4">
    <name type="scientific">Streptomyces rubradiris</name>
    <name type="common">Streptomyces achromogenes subsp. rubradiris</name>
    <dbReference type="NCBI Taxonomy" id="285531"/>
    <lineage>
        <taxon>Bacteria</taxon>
        <taxon>Bacillati</taxon>
        <taxon>Actinomycetota</taxon>
        <taxon>Actinomycetes</taxon>
        <taxon>Kitasatosporales</taxon>
        <taxon>Streptomycetaceae</taxon>
        <taxon>Streptomyces</taxon>
    </lineage>
</organism>
<comment type="caution">
    <text evidence="3">The sequence shown here is derived from an EMBL/GenBank/DDBJ whole genome shotgun (WGS) entry which is preliminary data.</text>
</comment>
<dbReference type="InterPro" id="IPR016169">
    <property type="entry name" value="FAD-bd_PCMH_sub2"/>
</dbReference>
<evidence type="ECO:0000313" key="3">
    <source>
        <dbReference type="EMBL" id="GHI54509.1"/>
    </source>
</evidence>
<dbReference type="Proteomes" id="UP000646738">
    <property type="component" value="Unassembled WGS sequence"/>
</dbReference>
<dbReference type="EMBL" id="BNEA01000015">
    <property type="protein sequence ID" value="GHI54509.1"/>
    <property type="molecule type" value="Genomic_DNA"/>
</dbReference>
<dbReference type="Gene3D" id="1.10.45.10">
    <property type="entry name" value="Vanillyl-alcohol Oxidase, Chain A, domain 4"/>
    <property type="match status" value="1"/>
</dbReference>
<dbReference type="PIRSF" id="PIRSF000136">
    <property type="entry name" value="LGO_GLO"/>
    <property type="match status" value="1"/>
</dbReference>
<dbReference type="Gene3D" id="3.30.70.2530">
    <property type="match status" value="1"/>
</dbReference>
<name>A0ABQ3RF68_STRRR</name>
<protein>
    <submittedName>
        <fullName evidence="3">Xylitol oxidase</fullName>
    </submittedName>
</protein>
<dbReference type="InterPro" id="IPR016171">
    <property type="entry name" value="Vanillyl_alc_oxidase_C-sub2"/>
</dbReference>
<reference evidence="4" key="1">
    <citation type="submission" date="2023-07" db="EMBL/GenBank/DDBJ databases">
        <title>Whole genome shotgun sequence of Streptomyces achromogenes subsp. rubradiris NBRC 14000.</title>
        <authorList>
            <person name="Komaki H."/>
            <person name="Tamura T."/>
        </authorList>
    </citation>
    <scope>NUCLEOTIDE SEQUENCE [LARGE SCALE GENOMIC DNA]</scope>
    <source>
        <strain evidence="4">NBRC 14000</strain>
    </source>
</reference>
<dbReference type="PANTHER" id="PTHR43762">
    <property type="entry name" value="L-GULONOLACTONE OXIDASE"/>
    <property type="match status" value="1"/>
</dbReference>
<feature type="domain" description="FAD-binding PCMH-type" evidence="2">
    <location>
        <begin position="15"/>
        <end position="181"/>
    </location>
</feature>